<dbReference type="AlphaFoldDB" id="A0AA42KPF4"/>
<dbReference type="Proteomes" id="UP001158087">
    <property type="component" value="Unassembled WGS sequence"/>
</dbReference>
<comment type="caution">
    <text evidence="1">The sequence shown here is derived from an EMBL/GenBank/DDBJ whole genome shotgun (WGS) entry which is preliminary data.</text>
</comment>
<sequence>MNEDRRRERRGRPKNPIEKLSISIRLEAELVRRIQATDPNWRENIADLVRREFQLEDTK</sequence>
<name>A0AA42KPF4_9HYPH</name>
<evidence type="ECO:0000313" key="1">
    <source>
        <dbReference type="EMBL" id="MDH0125396.1"/>
    </source>
</evidence>
<dbReference type="EMBL" id="JAODYY010000007">
    <property type="protein sequence ID" value="MDH0125396.1"/>
    <property type="molecule type" value="Genomic_DNA"/>
</dbReference>
<gene>
    <name evidence="1" type="ORF">N7376_15415</name>
</gene>
<organism evidence="1 2">
    <name type="scientific">Brucella intermedia GD04153</name>
    <dbReference type="NCBI Taxonomy" id="2975438"/>
    <lineage>
        <taxon>Bacteria</taxon>
        <taxon>Pseudomonadati</taxon>
        <taxon>Pseudomonadota</taxon>
        <taxon>Alphaproteobacteria</taxon>
        <taxon>Hyphomicrobiales</taxon>
        <taxon>Brucellaceae</taxon>
        <taxon>Brucella/Ochrobactrum group</taxon>
        <taxon>Brucella</taxon>
    </lineage>
</organism>
<accession>A0AA42KPF4</accession>
<protein>
    <submittedName>
        <fullName evidence="1">Uncharacterized protein</fullName>
    </submittedName>
</protein>
<evidence type="ECO:0000313" key="2">
    <source>
        <dbReference type="Proteomes" id="UP001158087"/>
    </source>
</evidence>
<proteinExistence type="predicted"/>
<reference evidence="1" key="1">
    <citation type="submission" date="2022-09" db="EMBL/GenBank/DDBJ databases">
        <title>Intensive care unit water sources are persistently colonized with multi-drug resistant bacteria and are the site of extensive horizontal gene transfer of antibiotic resistance genes.</title>
        <authorList>
            <person name="Diorio-Toth L."/>
        </authorList>
    </citation>
    <scope>NUCLEOTIDE SEQUENCE</scope>
    <source>
        <strain evidence="1">GD04153</strain>
    </source>
</reference>